<name>A0A8R1E9X5_CAEJA</name>
<sequence>MGAQVLLESSEDWMANSLCTKNEKGILMAVVANWKDQPLLIKKNQVLGVVSSDWEIYEKENDFSVNMMELDRKKDTEKINMKEKEKVRLMLEDMEKRKIIKKCTSPWASPVVLVKKKDGTIRMCVDYRKLNSVIRLNAHPLPHIESTLQALGDKKWFTTLDLMAGYWQIPMEEGSKEKTAFTVLNEHFQFEVMPFGLATSPAIFQAAMEQVLGELLGKSVFVYIDD</sequence>
<protein>
    <submittedName>
        <fullName evidence="2">Reverse transcriptase domain-containing protein</fullName>
    </submittedName>
</protein>
<dbReference type="Gene3D" id="3.30.70.270">
    <property type="match status" value="1"/>
</dbReference>
<evidence type="ECO:0000313" key="2">
    <source>
        <dbReference type="EnsemblMetazoa" id="CJA32218.1"/>
    </source>
</evidence>
<dbReference type="InterPro" id="IPR000477">
    <property type="entry name" value="RT_dom"/>
</dbReference>
<dbReference type="EnsemblMetazoa" id="CJA32218.1">
    <property type="protein sequence ID" value="CJA32218.1"/>
    <property type="gene ID" value="WBGene00208065"/>
</dbReference>
<evidence type="ECO:0000259" key="1">
    <source>
        <dbReference type="PROSITE" id="PS50878"/>
    </source>
</evidence>
<dbReference type="Proteomes" id="UP000005237">
    <property type="component" value="Unassembled WGS sequence"/>
</dbReference>
<reference evidence="3" key="1">
    <citation type="submission" date="2010-08" db="EMBL/GenBank/DDBJ databases">
        <authorList>
            <consortium name="Caenorhabditis japonica Sequencing Consortium"/>
            <person name="Wilson R.K."/>
        </authorList>
    </citation>
    <scope>NUCLEOTIDE SEQUENCE [LARGE SCALE GENOMIC DNA]</scope>
    <source>
        <strain evidence="3">DF5081</strain>
    </source>
</reference>
<keyword evidence="3" id="KW-1185">Reference proteome</keyword>
<dbReference type="InterPro" id="IPR043128">
    <property type="entry name" value="Rev_trsase/Diguanyl_cyclase"/>
</dbReference>
<dbReference type="InterPro" id="IPR053134">
    <property type="entry name" value="RNA-dir_DNA_polymerase"/>
</dbReference>
<dbReference type="InterPro" id="IPR043502">
    <property type="entry name" value="DNA/RNA_pol_sf"/>
</dbReference>
<dbReference type="CDD" id="cd01647">
    <property type="entry name" value="RT_LTR"/>
    <property type="match status" value="1"/>
</dbReference>
<dbReference type="SUPFAM" id="SSF56672">
    <property type="entry name" value="DNA/RNA polymerases"/>
    <property type="match status" value="1"/>
</dbReference>
<dbReference type="Pfam" id="PF00078">
    <property type="entry name" value="RVT_1"/>
    <property type="match status" value="1"/>
</dbReference>
<dbReference type="PROSITE" id="PS50878">
    <property type="entry name" value="RT_POL"/>
    <property type="match status" value="1"/>
</dbReference>
<feature type="domain" description="Reverse transcriptase" evidence="1">
    <location>
        <begin position="95"/>
        <end position="226"/>
    </location>
</feature>
<reference evidence="2" key="2">
    <citation type="submission" date="2022-06" db="UniProtKB">
        <authorList>
            <consortium name="EnsemblMetazoa"/>
        </authorList>
    </citation>
    <scope>IDENTIFICATION</scope>
    <source>
        <strain evidence="2">DF5081</strain>
    </source>
</reference>
<dbReference type="PANTHER" id="PTHR24559:SF444">
    <property type="entry name" value="REVERSE TRANSCRIPTASE DOMAIN-CONTAINING PROTEIN"/>
    <property type="match status" value="1"/>
</dbReference>
<dbReference type="AlphaFoldDB" id="A0A8R1E9X5"/>
<proteinExistence type="predicted"/>
<evidence type="ECO:0000313" key="3">
    <source>
        <dbReference type="Proteomes" id="UP000005237"/>
    </source>
</evidence>
<organism evidence="2 3">
    <name type="scientific">Caenorhabditis japonica</name>
    <dbReference type="NCBI Taxonomy" id="281687"/>
    <lineage>
        <taxon>Eukaryota</taxon>
        <taxon>Metazoa</taxon>
        <taxon>Ecdysozoa</taxon>
        <taxon>Nematoda</taxon>
        <taxon>Chromadorea</taxon>
        <taxon>Rhabditida</taxon>
        <taxon>Rhabditina</taxon>
        <taxon>Rhabditomorpha</taxon>
        <taxon>Rhabditoidea</taxon>
        <taxon>Rhabditidae</taxon>
        <taxon>Peloderinae</taxon>
        <taxon>Caenorhabditis</taxon>
    </lineage>
</organism>
<dbReference type="PANTHER" id="PTHR24559">
    <property type="entry name" value="TRANSPOSON TY3-I GAG-POL POLYPROTEIN"/>
    <property type="match status" value="1"/>
</dbReference>
<accession>A0A8R1E9X5</accession>
<dbReference type="Gene3D" id="3.10.10.10">
    <property type="entry name" value="HIV Type 1 Reverse Transcriptase, subunit A, domain 1"/>
    <property type="match status" value="1"/>
</dbReference>